<keyword evidence="2" id="KW-1185">Reference proteome</keyword>
<protein>
    <submittedName>
        <fullName evidence="1">Uncharacterized protein</fullName>
    </submittedName>
</protein>
<reference evidence="1" key="1">
    <citation type="journal article" date="2023" name="bioRxiv">
        <title>Improved chromosome-level genome assembly for marigold (Tagetes erecta).</title>
        <authorList>
            <person name="Jiang F."/>
            <person name="Yuan L."/>
            <person name="Wang S."/>
            <person name="Wang H."/>
            <person name="Xu D."/>
            <person name="Wang A."/>
            <person name="Fan W."/>
        </authorList>
    </citation>
    <scope>NUCLEOTIDE SEQUENCE</scope>
    <source>
        <strain evidence="1">WSJ</strain>
        <tissue evidence="1">Leaf</tissue>
    </source>
</reference>
<comment type="caution">
    <text evidence="1">The sequence shown here is derived from an EMBL/GenBank/DDBJ whole genome shotgun (WGS) entry which is preliminary data.</text>
</comment>
<evidence type="ECO:0000313" key="2">
    <source>
        <dbReference type="Proteomes" id="UP001229421"/>
    </source>
</evidence>
<dbReference type="Proteomes" id="UP001229421">
    <property type="component" value="Unassembled WGS sequence"/>
</dbReference>
<organism evidence="1 2">
    <name type="scientific">Tagetes erecta</name>
    <name type="common">African marigold</name>
    <dbReference type="NCBI Taxonomy" id="13708"/>
    <lineage>
        <taxon>Eukaryota</taxon>
        <taxon>Viridiplantae</taxon>
        <taxon>Streptophyta</taxon>
        <taxon>Embryophyta</taxon>
        <taxon>Tracheophyta</taxon>
        <taxon>Spermatophyta</taxon>
        <taxon>Magnoliopsida</taxon>
        <taxon>eudicotyledons</taxon>
        <taxon>Gunneridae</taxon>
        <taxon>Pentapetalae</taxon>
        <taxon>asterids</taxon>
        <taxon>campanulids</taxon>
        <taxon>Asterales</taxon>
        <taxon>Asteraceae</taxon>
        <taxon>Asteroideae</taxon>
        <taxon>Heliantheae alliance</taxon>
        <taxon>Tageteae</taxon>
        <taxon>Tagetes</taxon>
    </lineage>
</organism>
<dbReference type="EMBL" id="JAUHHV010000001">
    <property type="protein sequence ID" value="KAK1436449.1"/>
    <property type="molecule type" value="Genomic_DNA"/>
</dbReference>
<name>A0AAD8L904_TARER</name>
<dbReference type="AlphaFoldDB" id="A0AAD8L904"/>
<proteinExistence type="predicted"/>
<gene>
    <name evidence="1" type="ORF">QVD17_02229</name>
</gene>
<accession>A0AAD8L904</accession>
<evidence type="ECO:0000313" key="1">
    <source>
        <dbReference type="EMBL" id="KAK1436449.1"/>
    </source>
</evidence>
<sequence length="104" mass="12367">MKPSLGWEEWQRGRGTRNHLVTSSPEEGWSSPSPLLIFFLPPPRRFFPYTDCFSLSNTTTKVFNTRQQQQLQLQQRFNSFLWFQIRNLCLVDCVWEGVLKELSR</sequence>